<dbReference type="InterPro" id="IPR018878">
    <property type="entry name" value="ORF6C_dom"/>
</dbReference>
<dbReference type="RefSeq" id="WP_068813030.1">
    <property type="nucleotide sequence ID" value="NZ_MAKH01000007.1"/>
</dbReference>
<name>A0A2N5KYQ7_9LACO</name>
<evidence type="ECO:0000259" key="1">
    <source>
        <dbReference type="Pfam" id="PF10552"/>
    </source>
</evidence>
<protein>
    <submittedName>
        <fullName evidence="2">Phage regulatory protein</fullName>
    </submittedName>
</protein>
<dbReference type="Proteomes" id="UP000235119">
    <property type="component" value="Unassembled WGS sequence"/>
</dbReference>
<organism evidence="2 3">
    <name type="scientific">Lactobacillus crispatus</name>
    <dbReference type="NCBI Taxonomy" id="47770"/>
    <lineage>
        <taxon>Bacteria</taxon>
        <taxon>Bacillati</taxon>
        <taxon>Bacillota</taxon>
        <taxon>Bacilli</taxon>
        <taxon>Lactobacillales</taxon>
        <taxon>Lactobacillaceae</taxon>
        <taxon>Lactobacillus</taxon>
    </lineage>
</organism>
<reference evidence="2 3" key="1">
    <citation type="submission" date="2017-12" db="EMBL/GenBank/DDBJ databases">
        <title>Phylogenetic diversity of female urinary microbiome.</title>
        <authorList>
            <person name="Thomas-White K."/>
            <person name="Wolfe A.J."/>
        </authorList>
    </citation>
    <scope>NUCLEOTIDE SEQUENCE [LARGE SCALE GENOMIC DNA]</scope>
    <source>
        <strain evidence="2 3">UMB0085</strain>
    </source>
</reference>
<dbReference type="NCBIfam" id="TIGR02681">
    <property type="entry name" value="phage_pRha"/>
    <property type="match status" value="1"/>
</dbReference>
<proteinExistence type="predicted"/>
<accession>A0A2N5KYQ7</accession>
<sequence>MNDLVIMKSQKALTTSLKVAATFSKEHKNVLQSIRNLTAENSAVKKMFAESTYVNDRGQEQPMYYMNRDGFTLLAMGFTGRDAMKFKLEYIEAFNRMDELIRNENNLPQTPEEQLQLTMVVTNRLVKRVGKVEARVDHIEKTSELSEIQRYQLLQARKKRVIEAVGGVDSNYYKDTKARKVFSAFGKDFKKEFQIPRYDSLEKQYFKKAMEFTRNWYPDFVLQREIQNSNAQTSLKI</sequence>
<dbReference type="Pfam" id="PF10552">
    <property type="entry name" value="ORF6C"/>
    <property type="match status" value="1"/>
</dbReference>
<gene>
    <name evidence="2" type="ORF">CYJ79_05320</name>
</gene>
<evidence type="ECO:0000313" key="2">
    <source>
        <dbReference type="EMBL" id="PLT11368.1"/>
    </source>
</evidence>
<dbReference type="AlphaFoldDB" id="A0A2N5KYQ7"/>
<feature type="domain" description="ORF6C" evidence="1">
    <location>
        <begin position="114"/>
        <end position="226"/>
    </location>
</feature>
<comment type="caution">
    <text evidence="2">The sequence shown here is derived from an EMBL/GenBank/DDBJ whole genome shotgun (WGS) entry which is preliminary data.</text>
</comment>
<dbReference type="InterPro" id="IPR014054">
    <property type="entry name" value="Phage_regulatory_Rha"/>
</dbReference>
<dbReference type="Pfam" id="PF09669">
    <property type="entry name" value="Phage_pRha"/>
    <property type="match status" value="1"/>
</dbReference>
<dbReference type="EMBL" id="PKIW01000020">
    <property type="protein sequence ID" value="PLT11368.1"/>
    <property type="molecule type" value="Genomic_DNA"/>
</dbReference>
<evidence type="ECO:0000313" key="3">
    <source>
        <dbReference type="Proteomes" id="UP000235119"/>
    </source>
</evidence>